<keyword evidence="7 13" id="KW-0812">Transmembrane</keyword>
<dbReference type="KEGG" id="hdn:Hden_2928"/>
<dbReference type="Gene3D" id="1.20.58.340">
    <property type="entry name" value="Magnesium transport protein CorA, transmembrane region"/>
    <property type="match status" value="1"/>
</dbReference>
<keyword evidence="5" id="KW-1003">Cell membrane</keyword>
<keyword evidence="4" id="KW-0813">Transport</keyword>
<keyword evidence="9 13" id="KW-1133">Transmembrane helix</keyword>
<dbReference type="FunFam" id="1.20.58.340:FF:000001">
    <property type="entry name" value="Magnesium transport protein CorA"/>
    <property type="match status" value="1"/>
</dbReference>
<evidence type="ECO:0000256" key="9">
    <source>
        <dbReference type="ARBA" id="ARBA00022989"/>
    </source>
</evidence>
<organism evidence="14 15">
    <name type="scientific">Hyphomicrobium denitrificans (strain ATCC 51888 / DSM 1869 / NCIMB 11706 / TK 0415)</name>
    <dbReference type="NCBI Taxonomy" id="582899"/>
    <lineage>
        <taxon>Bacteria</taxon>
        <taxon>Pseudomonadati</taxon>
        <taxon>Pseudomonadota</taxon>
        <taxon>Alphaproteobacteria</taxon>
        <taxon>Hyphomicrobiales</taxon>
        <taxon>Hyphomicrobiaceae</taxon>
        <taxon>Hyphomicrobium</taxon>
    </lineage>
</organism>
<proteinExistence type="inferred from homology"/>
<dbReference type="GO" id="GO:0015087">
    <property type="term" value="F:cobalt ion transmembrane transporter activity"/>
    <property type="evidence" value="ECO:0007669"/>
    <property type="project" value="TreeGrafter"/>
</dbReference>
<dbReference type="CDD" id="cd12837">
    <property type="entry name" value="EcCorA-like_u1"/>
    <property type="match status" value="1"/>
</dbReference>
<dbReference type="InterPro" id="IPR050829">
    <property type="entry name" value="CorA_MIT"/>
</dbReference>
<keyword evidence="11 13" id="KW-0472">Membrane</keyword>
<dbReference type="SUPFAM" id="SSF144083">
    <property type="entry name" value="Magnesium transport protein CorA, transmembrane region"/>
    <property type="match status" value="1"/>
</dbReference>
<dbReference type="HOGENOM" id="CLU_007127_5_0_5"/>
<protein>
    <recommendedName>
        <fullName evidence="3">Magnesium transport protein CorA</fullName>
    </recommendedName>
</protein>
<evidence type="ECO:0000313" key="14">
    <source>
        <dbReference type="EMBL" id="ADJ24724.1"/>
    </source>
</evidence>
<keyword evidence="6" id="KW-0997">Cell inner membrane</keyword>
<dbReference type="RefSeq" id="WP_013216883.1">
    <property type="nucleotide sequence ID" value="NC_014313.1"/>
</dbReference>
<evidence type="ECO:0000256" key="1">
    <source>
        <dbReference type="ARBA" id="ARBA00004429"/>
    </source>
</evidence>
<feature type="transmembrane region" description="Helical" evidence="13">
    <location>
        <begin position="253"/>
        <end position="276"/>
    </location>
</feature>
<evidence type="ECO:0000256" key="10">
    <source>
        <dbReference type="ARBA" id="ARBA00023065"/>
    </source>
</evidence>
<evidence type="ECO:0000256" key="7">
    <source>
        <dbReference type="ARBA" id="ARBA00022692"/>
    </source>
</evidence>
<comment type="subcellular location">
    <subcellularLocation>
        <location evidence="1">Cell inner membrane</location>
        <topology evidence="1">Multi-pass membrane protein</topology>
    </subcellularLocation>
</comment>
<keyword evidence="15" id="KW-1185">Reference proteome</keyword>
<dbReference type="PANTHER" id="PTHR47685">
    <property type="entry name" value="MAGNESIUM TRANSPORT PROTEIN CORA"/>
    <property type="match status" value="1"/>
</dbReference>
<keyword evidence="8" id="KW-0460">Magnesium</keyword>
<evidence type="ECO:0000256" key="11">
    <source>
        <dbReference type="ARBA" id="ARBA00023136"/>
    </source>
</evidence>
<evidence type="ECO:0000256" key="8">
    <source>
        <dbReference type="ARBA" id="ARBA00022842"/>
    </source>
</evidence>
<evidence type="ECO:0000256" key="4">
    <source>
        <dbReference type="ARBA" id="ARBA00022448"/>
    </source>
</evidence>
<reference evidence="15" key="1">
    <citation type="journal article" date="2011" name="J. Bacteriol.">
        <title>Genome sequences of eight morphologically diverse alphaproteobacteria.</title>
        <authorList>
            <consortium name="US DOE Joint Genome Institute"/>
            <person name="Brown P.J."/>
            <person name="Kysela D.T."/>
            <person name="Buechlein A."/>
            <person name="Hemmerich C."/>
            <person name="Brun Y.V."/>
        </authorList>
    </citation>
    <scope>NUCLEOTIDE SEQUENCE [LARGE SCALE GENOMIC DNA]</scope>
    <source>
        <strain evidence="15">ATCC 51888 / DSM 1869 / NCIB 11706 / TK 0415</strain>
    </source>
</reference>
<dbReference type="GO" id="GO:0015099">
    <property type="term" value="F:nickel cation transmembrane transporter activity"/>
    <property type="evidence" value="ECO:0007669"/>
    <property type="project" value="TreeGrafter"/>
</dbReference>
<evidence type="ECO:0000256" key="13">
    <source>
        <dbReference type="SAM" id="Phobius"/>
    </source>
</evidence>
<dbReference type="SUPFAM" id="SSF143865">
    <property type="entry name" value="CorA soluble domain-like"/>
    <property type="match status" value="1"/>
</dbReference>
<accession>D8JUU4</accession>
<dbReference type="Pfam" id="PF01544">
    <property type="entry name" value="CorA"/>
    <property type="match status" value="1"/>
</dbReference>
<evidence type="ECO:0000256" key="6">
    <source>
        <dbReference type="ARBA" id="ARBA00022519"/>
    </source>
</evidence>
<comment type="similarity">
    <text evidence="2">Belongs to the CorA metal ion transporter (MIT) (TC 1.A.35) family.</text>
</comment>
<keyword evidence="10" id="KW-0406">Ion transport</keyword>
<name>D8JUU4_HYPDA</name>
<dbReference type="OrthoDB" id="9803416at2"/>
<dbReference type="EMBL" id="CP002083">
    <property type="protein sequence ID" value="ADJ24724.1"/>
    <property type="molecule type" value="Genomic_DNA"/>
</dbReference>
<comment type="catalytic activity">
    <reaction evidence="12">
        <text>Mg(2+)(in) = Mg(2+)(out)</text>
        <dbReference type="Rhea" id="RHEA:29827"/>
        <dbReference type="ChEBI" id="CHEBI:18420"/>
    </reaction>
</comment>
<dbReference type="InterPro" id="IPR002523">
    <property type="entry name" value="MgTranspt_CorA/ZnTranspt_ZntB"/>
</dbReference>
<dbReference type="eggNOG" id="COG0598">
    <property type="taxonomic scope" value="Bacteria"/>
</dbReference>
<dbReference type="PANTHER" id="PTHR47685:SF1">
    <property type="entry name" value="MAGNESIUM TRANSPORT PROTEIN CORA"/>
    <property type="match status" value="1"/>
</dbReference>
<gene>
    <name evidence="14" type="ordered locus">Hden_2928</name>
</gene>
<evidence type="ECO:0000313" key="15">
    <source>
        <dbReference type="Proteomes" id="UP000002033"/>
    </source>
</evidence>
<sequence>MLSSYGDAQSGSKIWYDLVNPSQADFAEAQSATGLKLPDREKLSEIETSSRVSERGGVLYLSMPFVTNANSIDEPPSPIGFVLSEKVLITTRFSELRAFNACKAGFLEGKQMTSSAEAFASLTGEMIDVISDLLEQIGSELDTLSRQIFPSMKSRRGRPKLKSNAALRSILIEVGNTGERLSNIRASILGLQRIVPLPFAKERPWVSASVVSDLKTSQADLLSLADFETQLYGKVQFLLDAVLGFITTKQNDIFQVLTVVSVAGIPPTLIASIYGMNFKDMPELNWSWGYPYALALIVLSTIIPLLWFKWRGWF</sequence>
<dbReference type="InterPro" id="IPR045863">
    <property type="entry name" value="CorA_TM1_TM2"/>
</dbReference>
<dbReference type="Gene3D" id="3.30.460.20">
    <property type="entry name" value="CorA soluble domain-like"/>
    <property type="match status" value="1"/>
</dbReference>
<evidence type="ECO:0000256" key="12">
    <source>
        <dbReference type="ARBA" id="ARBA00034269"/>
    </source>
</evidence>
<dbReference type="GO" id="GO:0015095">
    <property type="term" value="F:magnesium ion transmembrane transporter activity"/>
    <property type="evidence" value="ECO:0007669"/>
    <property type="project" value="TreeGrafter"/>
</dbReference>
<dbReference type="InterPro" id="IPR045861">
    <property type="entry name" value="CorA_cytoplasmic_dom"/>
</dbReference>
<dbReference type="Proteomes" id="UP000002033">
    <property type="component" value="Chromosome"/>
</dbReference>
<evidence type="ECO:0000256" key="3">
    <source>
        <dbReference type="ARBA" id="ARBA00019439"/>
    </source>
</evidence>
<evidence type="ECO:0000256" key="2">
    <source>
        <dbReference type="ARBA" id="ARBA00009765"/>
    </source>
</evidence>
<dbReference type="GO" id="GO:0005886">
    <property type="term" value="C:plasma membrane"/>
    <property type="evidence" value="ECO:0007669"/>
    <property type="project" value="UniProtKB-SubCell"/>
</dbReference>
<evidence type="ECO:0000256" key="5">
    <source>
        <dbReference type="ARBA" id="ARBA00022475"/>
    </source>
</evidence>
<dbReference type="AlphaFoldDB" id="D8JUU4"/>
<feature type="transmembrane region" description="Helical" evidence="13">
    <location>
        <begin position="288"/>
        <end position="308"/>
    </location>
</feature>